<dbReference type="EMBL" id="SPHZ02000004">
    <property type="protein sequence ID" value="KAF0922549.1"/>
    <property type="molecule type" value="Genomic_DNA"/>
</dbReference>
<reference evidence="1 2" key="1">
    <citation type="submission" date="2019-11" db="EMBL/GenBank/DDBJ databases">
        <title>Whole genome sequence of Oryza granulata.</title>
        <authorList>
            <person name="Li W."/>
        </authorList>
    </citation>
    <scope>NUCLEOTIDE SEQUENCE [LARGE SCALE GENOMIC DNA]</scope>
    <source>
        <strain evidence="2">cv. Menghai</strain>
        <tissue evidence="1">Leaf</tissue>
    </source>
</reference>
<proteinExistence type="predicted"/>
<comment type="caution">
    <text evidence="1">The sequence shown here is derived from an EMBL/GenBank/DDBJ whole genome shotgun (WGS) entry which is preliminary data.</text>
</comment>
<accession>A0A6G1ECT5</accession>
<protein>
    <submittedName>
        <fullName evidence="1">Uncharacterized protein</fullName>
    </submittedName>
</protein>
<gene>
    <name evidence="1" type="ORF">E2562_038019</name>
</gene>
<sequence length="72" mass="7428">MTTSESPGRPAGKGMDVAALAGAATMQTRQILVALLQRESSAAMGIPVSGEPRRAAPKGKDGDLCLQCTLTW</sequence>
<dbReference type="AlphaFoldDB" id="A0A6G1ECT5"/>
<evidence type="ECO:0000313" key="2">
    <source>
        <dbReference type="Proteomes" id="UP000479710"/>
    </source>
</evidence>
<dbReference type="Proteomes" id="UP000479710">
    <property type="component" value="Unassembled WGS sequence"/>
</dbReference>
<evidence type="ECO:0000313" key="1">
    <source>
        <dbReference type="EMBL" id="KAF0922549.1"/>
    </source>
</evidence>
<organism evidence="1 2">
    <name type="scientific">Oryza meyeriana var. granulata</name>
    <dbReference type="NCBI Taxonomy" id="110450"/>
    <lineage>
        <taxon>Eukaryota</taxon>
        <taxon>Viridiplantae</taxon>
        <taxon>Streptophyta</taxon>
        <taxon>Embryophyta</taxon>
        <taxon>Tracheophyta</taxon>
        <taxon>Spermatophyta</taxon>
        <taxon>Magnoliopsida</taxon>
        <taxon>Liliopsida</taxon>
        <taxon>Poales</taxon>
        <taxon>Poaceae</taxon>
        <taxon>BOP clade</taxon>
        <taxon>Oryzoideae</taxon>
        <taxon>Oryzeae</taxon>
        <taxon>Oryzinae</taxon>
        <taxon>Oryza</taxon>
        <taxon>Oryza meyeriana</taxon>
    </lineage>
</organism>
<keyword evidence="2" id="KW-1185">Reference proteome</keyword>
<name>A0A6G1ECT5_9ORYZ</name>